<dbReference type="KEGG" id="nfl:COO91_10630"/>
<gene>
    <name evidence="1" type="ORF">COO91_10630</name>
</gene>
<dbReference type="AlphaFoldDB" id="A0A2K8T9M0"/>
<evidence type="ECO:0000313" key="1">
    <source>
        <dbReference type="EMBL" id="AUB44407.1"/>
    </source>
</evidence>
<protein>
    <submittedName>
        <fullName evidence="1">Uncharacterized protein</fullName>
    </submittedName>
</protein>
<evidence type="ECO:0000313" key="2">
    <source>
        <dbReference type="Proteomes" id="UP000232003"/>
    </source>
</evidence>
<organism evidence="1 2">
    <name type="scientific">Nostoc flagelliforme CCNUN1</name>
    <dbReference type="NCBI Taxonomy" id="2038116"/>
    <lineage>
        <taxon>Bacteria</taxon>
        <taxon>Bacillati</taxon>
        <taxon>Cyanobacteriota</taxon>
        <taxon>Cyanophyceae</taxon>
        <taxon>Nostocales</taxon>
        <taxon>Nostocaceae</taxon>
        <taxon>Nostoc</taxon>
    </lineage>
</organism>
<sequence length="48" mass="5244">MLAVGNSISLQKPSLEECADTFGDNNIKVIHHDKLHDLTSVDSPSLPR</sequence>
<name>A0A2K8T9M0_9NOSO</name>
<geneLocation type="plasmid" evidence="2">
    <name>pnfsy08</name>
</geneLocation>
<keyword evidence="1" id="KW-0614">Plasmid</keyword>
<dbReference type="Proteomes" id="UP000232003">
    <property type="component" value="Plasmid pNFSY08"/>
</dbReference>
<keyword evidence="2" id="KW-1185">Reference proteome</keyword>
<reference evidence="1 2" key="1">
    <citation type="submission" date="2017-11" db="EMBL/GenBank/DDBJ databases">
        <title>Complete genome of a free-living desiccation-tolerant cyanobacterium and its photosynthetic adaptation to extreme terrestrial habitat.</title>
        <authorList>
            <person name="Shang J."/>
        </authorList>
    </citation>
    <scope>NUCLEOTIDE SEQUENCE [LARGE SCALE GENOMIC DNA]</scope>
    <source>
        <strain evidence="1 2">CCNUN1</strain>
        <plasmid evidence="2">pnfsy08</plasmid>
    </source>
</reference>
<dbReference type="EMBL" id="CP024793">
    <property type="protein sequence ID" value="AUB44407.1"/>
    <property type="molecule type" value="Genomic_DNA"/>
</dbReference>
<proteinExistence type="predicted"/>
<accession>A0A2K8T9M0</accession>